<keyword evidence="4" id="KW-1185">Reference proteome</keyword>
<dbReference type="AlphaFoldDB" id="A0A367UEW4"/>
<dbReference type="Proteomes" id="UP000252419">
    <property type="component" value="Unassembled WGS sequence"/>
</dbReference>
<protein>
    <submittedName>
        <fullName evidence="3">Uncharacterized protein</fullName>
    </submittedName>
</protein>
<evidence type="ECO:0000313" key="4">
    <source>
        <dbReference type="Proteomes" id="UP000252419"/>
    </source>
</evidence>
<keyword evidence="2" id="KW-0472">Membrane</keyword>
<comment type="caution">
    <text evidence="3">The sequence shown here is derived from an EMBL/GenBank/DDBJ whole genome shotgun (WGS) entry which is preliminary data.</text>
</comment>
<keyword evidence="2" id="KW-0812">Transmembrane</keyword>
<name>A0A367UEW4_9PROT</name>
<accession>A0A367UEW4</accession>
<evidence type="ECO:0000256" key="2">
    <source>
        <dbReference type="SAM" id="Phobius"/>
    </source>
</evidence>
<feature type="region of interest" description="Disordered" evidence="1">
    <location>
        <begin position="1"/>
        <end position="20"/>
    </location>
</feature>
<proteinExistence type="predicted"/>
<feature type="transmembrane region" description="Helical" evidence="2">
    <location>
        <begin position="24"/>
        <end position="43"/>
    </location>
</feature>
<gene>
    <name evidence="3" type="ORF">TH5_08555</name>
</gene>
<evidence type="ECO:0000256" key="1">
    <source>
        <dbReference type="SAM" id="MobiDB-lite"/>
    </source>
</evidence>
<keyword evidence="2" id="KW-1133">Transmembrane helix</keyword>
<reference evidence="3 4" key="1">
    <citation type="submission" date="2014-07" db="EMBL/GenBank/DDBJ databases">
        <title>Draft genome sequence of Thalassospira xianhensis P-4 (MCCC 1A02616).</title>
        <authorList>
            <person name="Lai Q."/>
            <person name="Shao Z."/>
        </authorList>
    </citation>
    <scope>NUCLEOTIDE SEQUENCE [LARGE SCALE GENOMIC DNA]</scope>
    <source>
        <strain evidence="3 4">MCCC 1A02616</strain>
    </source>
</reference>
<dbReference type="RefSeq" id="WP_114121448.1">
    <property type="nucleotide sequence ID" value="NZ_JPWA01000007.1"/>
</dbReference>
<evidence type="ECO:0000313" key="3">
    <source>
        <dbReference type="EMBL" id="RCK06530.1"/>
    </source>
</evidence>
<organism evidence="3 4">
    <name type="scientific">Thalassospira xianhensis MCCC 1A02616</name>
    <dbReference type="NCBI Taxonomy" id="1177929"/>
    <lineage>
        <taxon>Bacteria</taxon>
        <taxon>Pseudomonadati</taxon>
        <taxon>Pseudomonadota</taxon>
        <taxon>Alphaproteobacteria</taxon>
        <taxon>Rhodospirillales</taxon>
        <taxon>Thalassospiraceae</taxon>
        <taxon>Thalassospira</taxon>
    </lineage>
</organism>
<dbReference type="EMBL" id="JPWA01000007">
    <property type="protein sequence ID" value="RCK06530.1"/>
    <property type="molecule type" value="Genomic_DNA"/>
</dbReference>
<sequence length="147" mass="15314">MNQPLSQAAKAAGHPDRNRPPSDLLRSVAFCLIACALVLFGGGTSITTTPVFDGTTFPHPFNTVNHDSGPAQALLPATPDRAIAGNRQTPNDIPAHQPTFPDNAAIVPSVTSHAATQSAKRLFEAGTITVFGAEILPVSPRAPPFEA</sequence>